<dbReference type="EMBL" id="CABFNO020001527">
    <property type="protein sequence ID" value="CAG9994558.1"/>
    <property type="molecule type" value="Genomic_DNA"/>
</dbReference>
<dbReference type="OrthoDB" id="5070419at2759"/>
<name>A0A9N9UPM8_9HYPO</name>
<dbReference type="AlphaFoldDB" id="A0A9N9UPM8"/>
<sequence>MTTYSPFPAYIFGAACVSRGVMASLWPRAEYEHMGLPLEAPGPVEDASAGLVSPLMYYKGIREISYGATMVALQQQGLDRALTAFGDGLVVWLHGGPERRYRAWGHWITGAVFAGWVSWRWTR</sequence>
<dbReference type="InterPro" id="IPR025363">
    <property type="entry name" value="DUF4267"/>
</dbReference>
<dbReference type="Proteomes" id="UP000754883">
    <property type="component" value="Unassembled WGS sequence"/>
</dbReference>
<evidence type="ECO:0000313" key="2">
    <source>
        <dbReference type="Proteomes" id="UP000754883"/>
    </source>
</evidence>
<reference evidence="1" key="1">
    <citation type="submission" date="2021-10" db="EMBL/GenBank/DDBJ databases">
        <authorList>
            <person name="Piombo E."/>
        </authorList>
    </citation>
    <scope>NUCLEOTIDE SEQUENCE</scope>
</reference>
<organism evidence="1 2">
    <name type="scientific">Clonostachys byssicola</name>
    <dbReference type="NCBI Taxonomy" id="160290"/>
    <lineage>
        <taxon>Eukaryota</taxon>
        <taxon>Fungi</taxon>
        <taxon>Dikarya</taxon>
        <taxon>Ascomycota</taxon>
        <taxon>Pezizomycotina</taxon>
        <taxon>Sordariomycetes</taxon>
        <taxon>Hypocreomycetidae</taxon>
        <taxon>Hypocreales</taxon>
        <taxon>Bionectriaceae</taxon>
        <taxon>Clonostachys</taxon>
    </lineage>
</organism>
<protein>
    <submittedName>
        <fullName evidence="1">Uncharacterized protein</fullName>
    </submittedName>
</protein>
<accession>A0A9N9UPM8</accession>
<proteinExistence type="predicted"/>
<comment type="caution">
    <text evidence="1">The sequence shown here is derived from an EMBL/GenBank/DDBJ whole genome shotgun (WGS) entry which is preliminary data.</text>
</comment>
<keyword evidence="2" id="KW-1185">Reference proteome</keyword>
<dbReference type="Pfam" id="PF14087">
    <property type="entry name" value="DUF4267"/>
    <property type="match status" value="1"/>
</dbReference>
<evidence type="ECO:0000313" key="1">
    <source>
        <dbReference type="EMBL" id="CAG9994558.1"/>
    </source>
</evidence>
<gene>
    <name evidence="1" type="ORF">CBYS24578_00013498</name>
</gene>